<evidence type="ECO:0000256" key="6">
    <source>
        <dbReference type="SAM" id="SignalP"/>
    </source>
</evidence>
<dbReference type="CDD" id="cd01146">
    <property type="entry name" value="FhuD"/>
    <property type="match status" value="1"/>
</dbReference>
<feature type="compositionally biased region" description="Low complexity" evidence="5">
    <location>
        <begin position="28"/>
        <end position="40"/>
    </location>
</feature>
<comment type="similarity">
    <text evidence="2">Belongs to the bacterial solute-binding protein 8 family.</text>
</comment>
<name>A0AAU6WCX7_9MICC</name>
<dbReference type="PROSITE" id="PS51257">
    <property type="entry name" value="PROKAR_LIPOPROTEIN"/>
    <property type="match status" value="1"/>
</dbReference>
<dbReference type="GO" id="GO:0030288">
    <property type="term" value="C:outer membrane-bounded periplasmic space"/>
    <property type="evidence" value="ECO:0007669"/>
    <property type="project" value="TreeGrafter"/>
</dbReference>
<feature type="domain" description="Fe/B12 periplasmic-binding" evidence="7">
    <location>
        <begin position="85"/>
        <end position="345"/>
    </location>
</feature>
<feature type="signal peptide" evidence="6">
    <location>
        <begin position="1"/>
        <end position="18"/>
    </location>
</feature>
<evidence type="ECO:0000256" key="2">
    <source>
        <dbReference type="ARBA" id="ARBA00008814"/>
    </source>
</evidence>
<evidence type="ECO:0000256" key="5">
    <source>
        <dbReference type="SAM" id="MobiDB-lite"/>
    </source>
</evidence>
<dbReference type="PROSITE" id="PS50983">
    <property type="entry name" value="FE_B12_PBP"/>
    <property type="match status" value="1"/>
</dbReference>
<feature type="compositionally biased region" description="Polar residues" evidence="5">
    <location>
        <begin position="41"/>
        <end position="51"/>
    </location>
</feature>
<keyword evidence="4 6" id="KW-0732">Signal</keyword>
<evidence type="ECO:0000256" key="1">
    <source>
        <dbReference type="ARBA" id="ARBA00004196"/>
    </source>
</evidence>
<evidence type="ECO:0000256" key="3">
    <source>
        <dbReference type="ARBA" id="ARBA00022448"/>
    </source>
</evidence>
<keyword evidence="9" id="KW-1185">Reference proteome</keyword>
<gene>
    <name evidence="8" type="ORF">QMQ05_14945</name>
</gene>
<dbReference type="GO" id="GO:1901678">
    <property type="term" value="P:iron coordination entity transport"/>
    <property type="evidence" value="ECO:0007669"/>
    <property type="project" value="UniProtKB-ARBA"/>
</dbReference>
<dbReference type="AlphaFoldDB" id="A0AAU6WCX7"/>
<dbReference type="KEGG" id="gey:QMQ05_14945"/>
<evidence type="ECO:0000313" key="8">
    <source>
        <dbReference type="EMBL" id="XAO45625.1"/>
    </source>
</evidence>
<dbReference type="InterPro" id="IPR002491">
    <property type="entry name" value="ABC_transptr_periplasmic_BD"/>
</dbReference>
<accession>A0AAU6WCX7</accession>
<reference evidence="8 9" key="1">
    <citation type="submission" date="2023-05" db="EMBL/GenBank/DDBJ databases">
        <title>Glutamicibacter sp. B1, complete genome.</title>
        <authorList>
            <person name="Long Y.H."/>
            <person name="Fang T."/>
            <person name="Li X.Y."/>
        </authorList>
    </citation>
    <scope>NUCLEOTIDE SEQUENCE [LARGE SCALE GENOMIC DNA]</scope>
    <source>
        <strain evidence="8 9">B1</strain>
    </source>
</reference>
<feature type="chain" id="PRO_5043492922" evidence="6">
    <location>
        <begin position="19"/>
        <end position="345"/>
    </location>
</feature>
<evidence type="ECO:0000313" key="9">
    <source>
        <dbReference type="Proteomes" id="UP001486888"/>
    </source>
</evidence>
<dbReference type="EMBL" id="CP125942">
    <property type="protein sequence ID" value="XAO45625.1"/>
    <property type="molecule type" value="Genomic_DNA"/>
</dbReference>
<evidence type="ECO:0000256" key="4">
    <source>
        <dbReference type="ARBA" id="ARBA00022729"/>
    </source>
</evidence>
<comment type="subcellular location">
    <subcellularLocation>
        <location evidence="1">Cell envelope</location>
    </subcellularLocation>
</comment>
<sequence length="345" mass="36707">MRFRELRSLTLIASLAVAALTFTGCTAESSANSTDSSGSAQQAAVSYNTPRTMPEGKGSGEADGVFPRTVVHFAGQTELKTEPKKVVVISTGQADAVMTLGIVPTASTAAEGAGAIPQYLVDAFPDDASELKNITDVGSRVNPDIETIANIKPDLIMMNEAGKDPQALYKSLSAVAPTVVTQGTGRYWKQDFLLLADALGKTEQAQTWLDEYHADAQSFGASVQGEPTISFLRKSEDRTRVYGVASFTGSVAEDAGLKRPETQQFTDDTSVDISSEQLDQADGDWIFYSVQGGNEAELTDLALWPTLSAVADKQTVSVDDDAFYLNVGPTAARSVLNQLKTTLSK</sequence>
<evidence type="ECO:0000259" key="7">
    <source>
        <dbReference type="PROSITE" id="PS50983"/>
    </source>
</evidence>
<proteinExistence type="inferred from homology"/>
<dbReference type="InterPro" id="IPR051313">
    <property type="entry name" value="Bact_iron-sidero_bind"/>
</dbReference>
<keyword evidence="3" id="KW-0813">Transport</keyword>
<dbReference type="RefSeq" id="WP_345471302.1">
    <property type="nucleotide sequence ID" value="NZ_CP125942.1"/>
</dbReference>
<feature type="region of interest" description="Disordered" evidence="5">
    <location>
        <begin position="28"/>
        <end position="64"/>
    </location>
</feature>
<organism evidence="8 9">
    <name type="scientific">Glutamicibacter ectropisis</name>
    <dbReference type="NCBI Taxonomy" id="3046593"/>
    <lineage>
        <taxon>Bacteria</taxon>
        <taxon>Bacillati</taxon>
        <taxon>Actinomycetota</taxon>
        <taxon>Actinomycetes</taxon>
        <taxon>Micrococcales</taxon>
        <taxon>Micrococcaceae</taxon>
        <taxon>Glutamicibacter</taxon>
    </lineage>
</organism>
<dbReference type="Pfam" id="PF01497">
    <property type="entry name" value="Peripla_BP_2"/>
    <property type="match status" value="1"/>
</dbReference>
<protein>
    <submittedName>
        <fullName evidence="8">Iron-siderophore ABC transporter substrate-binding protein</fullName>
    </submittedName>
</protein>
<dbReference type="PANTHER" id="PTHR30532">
    <property type="entry name" value="IRON III DICITRATE-BINDING PERIPLASMIC PROTEIN"/>
    <property type="match status" value="1"/>
</dbReference>
<dbReference type="SUPFAM" id="SSF53807">
    <property type="entry name" value="Helical backbone' metal receptor"/>
    <property type="match status" value="1"/>
</dbReference>
<dbReference type="PANTHER" id="PTHR30532:SF25">
    <property type="entry name" value="IRON(III) DICITRATE-BINDING PERIPLASMIC PROTEIN"/>
    <property type="match status" value="1"/>
</dbReference>
<dbReference type="Gene3D" id="3.40.50.1980">
    <property type="entry name" value="Nitrogenase molybdenum iron protein domain"/>
    <property type="match status" value="2"/>
</dbReference>
<dbReference type="Proteomes" id="UP001486888">
    <property type="component" value="Chromosome"/>
</dbReference>